<gene>
    <name evidence="2" type="ORF">Aco03nite_078550</name>
</gene>
<evidence type="ECO:0000313" key="2">
    <source>
        <dbReference type="EMBL" id="GID59451.1"/>
    </source>
</evidence>
<accession>A0ABQ3XLT8</accession>
<evidence type="ECO:0000313" key="3">
    <source>
        <dbReference type="Proteomes" id="UP000612282"/>
    </source>
</evidence>
<protein>
    <submittedName>
        <fullName evidence="2">Uncharacterized protein</fullName>
    </submittedName>
</protein>
<dbReference type="Proteomes" id="UP000612282">
    <property type="component" value="Unassembled WGS sequence"/>
</dbReference>
<proteinExistence type="predicted"/>
<organism evidence="2 3">
    <name type="scientific">Actinoplanes couchii</name>
    <dbReference type="NCBI Taxonomy" id="403638"/>
    <lineage>
        <taxon>Bacteria</taxon>
        <taxon>Bacillati</taxon>
        <taxon>Actinomycetota</taxon>
        <taxon>Actinomycetes</taxon>
        <taxon>Micromonosporales</taxon>
        <taxon>Micromonosporaceae</taxon>
        <taxon>Actinoplanes</taxon>
    </lineage>
</organism>
<feature type="region of interest" description="Disordered" evidence="1">
    <location>
        <begin position="1"/>
        <end position="31"/>
    </location>
</feature>
<keyword evidence="3" id="KW-1185">Reference proteome</keyword>
<comment type="caution">
    <text evidence="2">The sequence shown here is derived from an EMBL/GenBank/DDBJ whole genome shotgun (WGS) entry which is preliminary data.</text>
</comment>
<dbReference type="EMBL" id="BOMG01000097">
    <property type="protein sequence ID" value="GID59451.1"/>
    <property type="molecule type" value="Genomic_DNA"/>
</dbReference>
<dbReference type="RefSeq" id="WP_203805557.1">
    <property type="nucleotide sequence ID" value="NZ_BAAAQE010000112.1"/>
</dbReference>
<feature type="compositionally biased region" description="Basic and acidic residues" evidence="1">
    <location>
        <begin position="16"/>
        <end position="31"/>
    </location>
</feature>
<sequence length="150" mass="16316">MTDHWDHDDFDYDLPDDAHHDDVTPELPALDHPDLDLPDLPELPHLPDLGDIELPDVSDTLSTVTEDLFPPALDVELPEPVDGFPWVDTATLGAPDISGFIPPVDAVTPEELAAHAGIEIPPGADAWTFLSTSEDPATAALARWWTTQQS</sequence>
<name>A0ABQ3XLT8_9ACTN</name>
<evidence type="ECO:0000256" key="1">
    <source>
        <dbReference type="SAM" id="MobiDB-lite"/>
    </source>
</evidence>
<reference evidence="2 3" key="1">
    <citation type="submission" date="2021-01" db="EMBL/GenBank/DDBJ databases">
        <title>Whole genome shotgun sequence of Actinoplanes couchii NBRC 106145.</title>
        <authorList>
            <person name="Komaki H."/>
            <person name="Tamura T."/>
        </authorList>
    </citation>
    <scope>NUCLEOTIDE SEQUENCE [LARGE SCALE GENOMIC DNA]</scope>
    <source>
        <strain evidence="2 3">NBRC 106145</strain>
    </source>
</reference>